<accession>A0A6V8QZV8</accession>
<dbReference type="Proteomes" id="UP000517252">
    <property type="component" value="Unassembled WGS sequence"/>
</dbReference>
<feature type="compositionally biased region" description="Polar residues" evidence="1">
    <location>
        <begin position="57"/>
        <end position="66"/>
    </location>
</feature>
<gene>
    <name evidence="2" type="ORF">TASIC1_0006050800</name>
</gene>
<organism evidence="2 3">
    <name type="scientific">Trichoderma asperellum</name>
    <name type="common">Filamentous fungus</name>
    <dbReference type="NCBI Taxonomy" id="101201"/>
    <lineage>
        <taxon>Eukaryota</taxon>
        <taxon>Fungi</taxon>
        <taxon>Dikarya</taxon>
        <taxon>Ascomycota</taxon>
        <taxon>Pezizomycotina</taxon>
        <taxon>Sordariomycetes</taxon>
        <taxon>Hypocreomycetidae</taxon>
        <taxon>Hypocreales</taxon>
        <taxon>Hypocreaceae</taxon>
        <taxon>Trichoderma</taxon>
    </lineage>
</organism>
<sequence length="105" mass="10845">MGAPSGRGPRDSAHASGGTSVAYKAQVPVPNCGATTARFGALPRAVANCVVGGDRTALSSLDSSNEAPPKAWRGCQSQRQQRWGRLRAPRPFPDPGPGSSSSSWL</sequence>
<name>A0A6V8QZV8_TRIAP</name>
<evidence type="ECO:0000313" key="3">
    <source>
        <dbReference type="Proteomes" id="UP000517252"/>
    </source>
</evidence>
<reference evidence="2 3" key="1">
    <citation type="submission" date="2020-07" db="EMBL/GenBank/DDBJ databases">
        <title>Trichoderma asperellum IC-1 whole genome shotgun sequence.</title>
        <authorList>
            <person name="Kanamasa S."/>
            <person name="Takahashi H."/>
        </authorList>
    </citation>
    <scope>NUCLEOTIDE SEQUENCE [LARGE SCALE GENOMIC DNA]</scope>
    <source>
        <strain evidence="2 3">IC-1</strain>
    </source>
</reference>
<evidence type="ECO:0000313" key="2">
    <source>
        <dbReference type="EMBL" id="GFP56338.1"/>
    </source>
</evidence>
<dbReference type="EMBL" id="BLZH01000006">
    <property type="protein sequence ID" value="GFP56338.1"/>
    <property type="molecule type" value="Genomic_DNA"/>
</dbReference>
<evidence type="ECO:0000256" key="1">
    <source>
        <dbReference type="SAM" id="MobiDB-lite"/>
    </source>
</evidence>
<proteinExistence type="predicted"/>
<feature type="region of interest" description="Disordered" evidence="1">
    <location>
        <begin position="56"/>
        <end position="105"/>
    </location>
</feature>
<comment type="caution">
    <text evidence="2">The sequence shown here is derived from an EMBL/GenBank/DDBJ whole genome shotgun (WGS) entry which is preliminary data.</text>
</comment>
<protein>
    <submittedName>
        <fullName evidence="2">Uncharacterized protein</fullName>
    </submittedName>
</protein>
<feature type="region of interest" description="Disordered" evidence="1">
    <location>
        <begin position="1"/>
        <end position="25"/>
    </location>
</feature>
<dbReference type="AlphaFoldDB" id="A0A6V8QZV8"/>